<name>A0ACB5RDL7_9CLOT</name>
<organism evidence="1 2">
    <name type="scientific">Inconstantimicrobium mannanitabidum</name>
    <dbReference type="NCBI Taxonomy" id="1604901"/>
    <lineage>
        <taxon>Bacteria</taxon>
        <taxon>Bacillati</taxon>
        <taxon>Bacillota</taxon>
        <taxon>Clostridia</taxon>
        <taxon>Eubacteriales</taxon>
        <taxon>Clostridiaceae</taxon>
        <taxon>Inconstantimicrobium</taxon>
    </lineage>
</organism>
<reference evidence="1" key="1">
    <citation type="journal article" date="2025" name="Int. J. Syst. Evol. Microbiol.">
        <title>Inconstantimicrobium mannanitabidum sp. nov., a novel member of the family Clostridiaceae isolated from anoxic soil under the treatment of reductive soil disinfestation.</title>
        <authorList>
            <person name="Ueki A."/>
            <person name="Tonouchi A."/>
            <person name="Honma S."/>
            <person name="Kaku N."/>
            <person name="Ueki K."/>
        </authorList>
    </citation>
    <scope>NUCLEOTIDE SEQUENCE</scope>
    <source>
        <strain evidence="1">TW13</strain>
    </source>
</reference>
<gene>
    <name evidence="1" type="primary">msbA</name>
    <name evidence="1" type="ORF">rsdtw13_26230</name>
</gene>
<evidence type="ECO:0000313" key="2">
    <source>
        <dbReference type="Proteomes" id="UP001058074"/>
    </source>
</evidence>
<evidence type="ECO:0000313" key="1">
    <source>
        <dbReference type="EMBL" id="GKX67365.1"/>
    </source>
</evidence>
<keyword evidence="2" id="KW-1185">Reference proteome</keyword>
<dbReference type="EMBL" id="BROD01000001">
    <property type="protein sequence ID" value="GKX67365.1"/>
    <property type="molecule type" value="Genomic_DNA"/>
</dbReference>
<accession>A0ACB5RDL7</accession>
<sequence length="586" mass="65595">MREITGSKVFSTIISFIKPYWYMVALCLLGTIFGTAVDVIQAKLLQYVVDSAIAGKQEFFIKIVFLLVLIMLFSSLIKYVIKYFSGHLGISVIRDVRSRIAYCLQKLPARYIELHHSGDIISRINNDVGAIQGFVEGNLTNLVYYPLIILGISLYLIYLNWKLLVVSLIILPISMIASNKLGNAIGKYSVQLQQEFAKFNSIIQDVTGGIFIVKSYNIENLMFDKLKTITENILDKKIKTDRRCMAIAPISMILGVIPNMSCILYGGYLTILGEITPGELLTFTYLLGFLIGPIAGIPNMIVAIKITLQSSKRIIEILEEPEERQDGTEFDEKDCEKVVEFASVSYAYDKGKYALNKLNLCLKKGKVTALVGSSGSGKSTVCKLLCGFYEHYEGEIKIYGESMKYWSLKGIRKQISFMSQDTILFPCSIYENISFGRIGATKEEVIEAAKAANAHEFISKLSNGYETIIGERGATLSGGQRQRIAIARAILKDSPIVLLDEPTSALDVKSERMVKVGLERFLKDRTVLIIAHRLSTVENADEIIVMNEGNVVGYGTHKELIEKNDLYRRLYYKQFSLPQEGEDACV</sequence>
<protein>
    <submittedName>
        <fullName evidence="1">Lipid A export permease/ATP-binding protein MsbA</fullName>
    </submittedName>
</protein>
<dbReference type="Proteomes" id="UP001058074">
    <property type="component" value="Unassembled WGS sequence"/>
</dbReference>
<proteinExistence type="predicted"/>
<comment type="caution">
    <text evidence="1">The sequence shown here is derived from an EMBL/GenBank/DDBJ whole genome shotgun (WGS) entry which is preliminary data.</text>
</comment>